<organism evidence="1">
    <name type="scientific">Culex pipiens</name>
    <name type="common">House mosquito</name>
    <dbReference type="NCBI Taxonomy" id="7175"/>
    <lineage>
        <taxon>Eukaryota</taxon>
        <taxon>Metazoa</taxon>
        <taxon>Ecdysozoa</taxon>
        <taxon>Arthropoda</taxon>
        <taxon>Hexapoda</taxon>
        <taxon>Insecta</taxon>
        <taxon>Pterygota</taxon>
        <taxon>Neoptera</taxon>
        <taxon>Endopterygota</taxon>
        <taxon>Diptera</taxon>
        <taxon>Nematocera</taxon>
        <taxon>Culicoidea</taxon>
        <taxon>Culicidae</taxon>
        <taxon>Culicinae</taxon>
        <taxon>Culicini</taxon>
        <taxon>Culex</taxon>
        <taxon>Culex</taxon>
    </lineage>
</organism>
<dbReference type="EMBL" id="HBUE01010039">
    <property type="protein sequence ID" value="CAG6447843.1"/>
    <property type="molecule type" value="Transcribed_RNA"/>
</dbReference>
<evidence type="ECO:0000313" key="1">
    <source>
        <dbReference type="EMBL" id="CAG6447843.1"/>
    </source>
</evidence>
<dbReference type="AlphaFoldDB" id="A0A8D8A3L5"/>
<dbReference type="PANTHER" id="PTHR47331">
    <property type="entry name" value="PHD-TYPE DOMAIN-CONTAINING PROTEIN"/>
    <property type="match status" value="1"/>
</dbReference>
<accession>A0A8D8A3L5</accession>
<dbReference type="InterPro" id="IPR043502">
    <property type="entry name" value="DNA/RNA_pol_sf"/>
</dbReference>
<dbReference type="SUPFAM" id="SSF56672">
    <property type="entry name" value="DNA/RNA polymerases"/>
    <property type="match status" value="1"/>
</dbReference>
<protein>
    <submittedName>
        <fullName evidence="1">(northern house mosquito) hypothetical protein</fullName>
    </submittedName>
</protein>
<name>A0A8D8A3L5_CULPI</name>
<dbReference type="GO" id="GO:0071897">
    <property type="term" value="P:DNA biosynthetic process"/>
    <property type="evidence" value="ECO:0007669"/>
    <property type="project" value="UniProtKB-ARBA"/>
</dbReference>
<dbReference type="EMBL" id="HBUE01010037">
    <property type="protein sequence ID" value="CAG6447839.1"/>
    <property type="molecule type" value="Transcribed_RNA"/>
</dbReference>
<dbReference type="PANTHER" id="PTHR47331:SF1">
    <property type="entry name" value="GAG-LIKE PROTEIN"/>
    <property type="match status" value="1"/>
</dbReference>
<dbReference type="EMBL" id="HBUE01010038">
    <property type="protein sequence ID" value="CAG6447842.1"/>
    <property type="molecule type" value="Transcribed_RNA"/>
</dbReference>
<reference evidence="1" key="1">
    <citation type="submission" date="2021-05" db="EMBL/GenBank/DDBJ databases">
        <authorList>
            <person name="Alioto T."/>
            <person name="Alioto T."/>
            <person name="Gomez Garrido J."/>
        </authorList>
    </citation>
    <scope>NUCLEOTIDE SEQUENCE</scope>
</reference>
<proteinExistence type="predicted"/>
<sequence>MPHHAILRPSSSTTKLRVVFDASAKLSPSSVSLNEALQIGGTVQNDLFSILLAFRKHPVAFTADLSKMYRQILVAPADTPFQRIFWRNEPADFIRVLELTTVTYGTASAPFLATRCLVQL</sequence>